<sequence>MLKKAFALLVISAALSVAAPAQAKSNYSLQHIYTQCGIGGLIFGKISPVLAVISNVTWDLGTTAALSDSLSPNLCGGQIVARAVFIKENFPSIEQDLASGRGEHLTALNGLMACPAANSHIRDDYAHYTLSPAYQQGKTTENSEELFQIVNDNMEAAHCSIA</sequence>
<dbReference type="OrthoDB" id="6088473at2"/>
<name>A0A345P7M0_9GAMM</name>
<evidence type="ECO:0000256" key="1">
    <source>
        <dbReference type="SAM" id="SignalP"/>
    </source>
</evidence>
<proteinExistence type="predicted"/>
<gene>
    <name evidence="2" type="ORF">HYN46_10775</name>
</gene>
<protein>
    <submittedName>
        <fullName evidence="2">DUF3015 domain-containing protein</fullName>
    </submittedName>
</protein>
<dbReference type="AlphaFoldDB" id="A0A345P7M0"/>
<accession>A0A345P7M0</accession>
<dbReference type="InterPro" id="IPR021383">
    <property type="entry name" value="DUF3015"/>
</dbReference>
<dbReference type="KEGG" id="mbah:HYN46_10775"/>
<dbReference type="Pfam" id="PF11220">
    <property type="entry name" value="DUF3015"/>
    <property type="match status" value="1"/>
</dbReference>
<dbReference type="Proteomes" id="UP000253940">
    <property type="component" value="Chromosome"/>
</dbReference>
<feature type="chain" id="PRO_5016955421" evidence="1">
    <location>
        <begin position="24"/>
        <end position="162"/>
    </location>
</feature>
<feature type="signal peptide" evidence="1">
    <location>
        <begin position="1"/>
        <end position="23"/>
    </location>
</feature>
<dbReference type="RefSeq" id="WP_114899388.1">
    <property type="nucleotide sequence ID" value="NZ_CP031222.1"/>
</dbReference>
<dbReference type="EMBL" id="CP031222">
    <property type="protein sequence ID" value="AXI03279.1"/>
    <property type="molecule type" value="Genomic_DNA"/>
</dbReference>
<evidence type="ECO:0000313" key="2">
    <source>
        <dbReference type="EMBL" id="AXI03279.1"/>
    </source>
</evidence>
<keyword evidence="3" id="KW-1185">Reference proteome</keyword>
<keyword evidence="1" id="KW-0732">Signal</keyword>
<evidence type="ECO:0000313" key="3">
    <source>
        <dbReference type="Proteomes" id="UP000253940"/>
    </source>
</evidence>
<organism evidence="2 3">
    <name type="scientific">Aquirhabdus parva</name>
    <dbReference type="NCBI Taxonomy" id="2283318"/>
    <lineage>
        <taxon>Bacteria</taxon>
        <taxon>Pseudomonadati</taxon>
        <taxon>Pseudomonadota</taxon>
        <taxon>Gammaproteobacteria</taxon>
        <taxon>Moraxellales</taxon>
        <taxon>Moraxellaceae</taxon>
        <taxon>Aquirhabdus</taxon>
    </lineage>
</organism>
<reference evidence="2 3" key="1">
    <citation type="submission" date="2018-07" db="EMBL/GenBank/DDBJ databases">
        <title>Genome sequencing of Moraxellaceae gen. HYN0046.</title>
        <authorList>
            <person name="Kim M."/>
            <person name="Yi H."/>
        </authorList>
    </citation>
    <scope>NUCLEOTIDE SEQUENCE [LARGE SCALE GENOMIC DNA]</scope>
    <source>
        <strain evidence="2 3">HYN0046</strain>
    </source>
</reference>